<feature type="domain" description="Alpha-carbonic anhydrase" evidence="7">
    <location>
        <begin position="1"/>
        <end position="228"/>
    </location>
</feature>
<dbReference type="InterPro" id="IPR023561">
    <property type="entry name" value="Carbonic_anhydrase_a-class"/>
</dbReference>
<evidence type="ECO:0000256" key="2">
    <source>
        <dbReference type="ARBA" id="ARBA00012925"/>
    </source>
</evidence>
<comment type="similarity">
    <text evidence="1">Belongs to the alpha-carbonic anhydrase family.</text>
</comment>
<keyword evidence="5" id="KW-0456">Lyase</keyword>
<dbReference type="RefSeq" id="XP_058974379.1">
    <property type="nucleotide sequence ID" value="XM_059118396.1"/>
</dbReference>
<dbReference type="SMART" id="SM01057">
    <property type="entry name" value="Carb_anhydrase"/>
    <property type="match status" value="1"/>
</dbReference>
<dbReference type="PROSITE" id="PS51144">
    <property type="entry name" value="ALPHA_CA_2"/>
    <property type="match status" value="1"/>
</dbReference>
<dbReference type="PANTHER" id="PTHR18952">
    <property type="entry name" value="CARBONIC ANHYDRASE"/>
    <property type="match status" value="1"/>
</dbReference>
<dbReference type="Pfam" id="PF00194">
    <property type="entry name" value="Carb_anhydrase"/>
    <property type="match status" value="1"/>
</dbReference>
<evidence type="ECO:0000256" key="6">
    <source>
        <dbReference type="ARBA" id="ARBA00048348"/>
    </source>
</evidence>
<reference evidence="9" key="1">
    <citation type="submission" date="2025-08" db="UniProtKB">
        <authorList>
            <consortium name="RefSeq"/>
        </authorList>
    </citation>
    <scope>IDENTIFICATION</scope>
    <source>
        <strain evidence="9">Aabys</strain>
        <tissue evidence="9">Whole body</tissue>
    </source>
</reference>
<dbReference type="Gene3D" id="3.10.200.10">
    <property type="entry name" value="Alpha carbonic anhydrase"/>
    <property type="match status" value="1"/>
</dbReference>
<evidence type="ECO:0000256" key="4">
    <source>
        <dbReference type="ARBA" id="ARBA00022833"/>
    </source>
</evidence>
<dbReference type="SUPFAM" id="SSF51069">
    <property type="entry name" value="Carbonic anhydrase"/>
    <property type="match status" value="1"/>
</dbReference>
<protein>
    <recommendedName>
        <fullName evidence="2">carbonic anhydrase</fullName>
        <ecNumber evidence="2">4.2.1.1</ecNumber>
    </recommendedName>
</protein>
<evidence type="ECO:0000313" key="9">
    <source>
        <dbReference type="RefSeq" id="XP_058974379.1"/>
    </source>
</evidence>
<evidence type="ECO:0000256" key="1">
    <source>
        <dbReference type="ARBA" id="ARBA00010718"/>
    </source>
</evidence>
<accession>A0ABM3ULH7</accession>
<comment type="catalytic activity">
    <reaction evidence="6">
        <text>hydrogencarbonate + H(+) = CO2 + H2O</text>
        <dbReference type="Rhea" id="RHEA:10748"/>
        <dbReference type="ChEBI" id="CHEBI:15377"/>
        <dbReference type="ChEBI" id="CHEBI:15378"/>
        <dbReference type="ChEBI" id="CHEBI:16526"/>
        <dbReference type="ChEBI" id="CHEBI:17544"/>
        <dbReference type="EC" id="4.2.1.1"/>
    </reaction>
</comment>
<dbReference type="PANTHER" id="PTHR18952:SF265">
    <property type="entry name" value="CARBONIC ANHYDRASE"/>
    <property type="match status" value="1"/>
</dbReference>
<evidence type="ECO:0000256" key="3">
    <source>
        <dbReference type="ARBA" id="ARBA00022723"/>
    </source>
</evidence>
<dbReference type="Proteomes" id="UP001652621">
    <property type="component" value="Unplaced"/>
</dbReference>
<sequence>MVPLTCDNCDEIPDNIVLSNTGELIMIKLIYENVKKLPKIGRGPMFNKGDYRFHYMYFNFLPEIPEEWSLNNISFPAELHLVFYNERRENYENALERDEGIVIVSMGFQVQEVNASTFLPLIINELSNIRSVGKNTTLPVVAAKLPFSSFLPHSLEHYHTYEGTMLSPRAPSHTTCKSRVIWIDFDETHKIPADYIHEFFMLKTFVGFSHLSYDHDYGMPRTQIRFDKRNMDPEVRENTKQLLENGQDKMKHFMSPWTLWRFVMLVLIL</sequence>
<keyword evidence="4" id="KW-0862">Zinc</keyword>
<name>A0ABM3ULH7_MUSDO</name>
<gene>
    <name evidence="9" type="primary">LOC109612222</name>
</gene>
<evidence type="ECO:0000313" key="8">
    <source>
        <dbReference type="Proteomes" id="UP001652621"/>
    </source>
</evidence>
<dbReference type="GeneID" id="109612222"/>
<dbReference type="InterPro" id="IPR036398">
    <property type="entry name" value="CA_dom_sf"/>
</dbReference>
<organism evidence="8 9">
    <name type="scientific">Musca domestica</name>
    <name type="common">House fly</name>
    <dbReference type="NCBI Taxonomy" id="7370"/>
    <lineage>
        <taxon>Eukaryota</taxon>
        <taxon>Metazoa</taxon>
        <taxon>Ecdysozoa</taxon>
        <taxon>Arthropoda</taxon>
        <taxon>Hexapoda</taxon>
        <taxon>Insecta</taxon>
        <taxon>Pterygota</taxon>
        <taxon>Neoptera</taxon>
        <taxon>Endopterygota</taxon>
        <taxon>Diptera</taxon>
        <taxon>Brachycera</taxon>
        <taxon>Muscomorpha</taxon>
        <taxon>Muscoidea</taxon>
        <taxon>Muscidae</taxon>
        <taxon>Musca</taxon>
    </lineage>
</organism>
<evidence type="ECO:0000259" key="7">
    <source>
        <dbReference type="PROSITE" id="PS51144"/>
    </source>
</evidence>
<keyword evidence="3" id="KW-0479">Metal-binding</keyword>
<dbReference type="EC" id="4.2.1.1" evidence="2"/>
<evidence type="ECO:0000256" key="5">
    <source>
        <dbReference type="ARBA" id="ARBA00023239"/>
    </source>
</evidence>
<dbReference type="InterPro" id="IPR001148">
    <property type="entry name" value="CA_dom"/>
</dbReference>
<keyword evidence="8" id="KW-1185">Reference proteome</keyword>
<proteinExistence type="inferred from homology"/>